<evidence type="ECO:0000313" key="3">
    <source>
        <dbReference type="Proteomes" id="UP001175000"/>
    </source>
</evidence>
<dbReference type="EMBL" id="JAULSU010000004">
    <property type="protein sequence ID" value="KAK0619164.1"/>
    <property type="molecule type" value="Genomic_DNA"/>
</dbReference>
<name>A0AA39WPF5_9PEZI</name>
<reference evidence="2" key="1">
    <citation type="submission" date="2023-06" db="EMBL/GenBank/DDBJ databases">
        <title>Genome-scale phylogeny and comparative genomics of the fungal order Sordariales.</title>
        <authorList>
            <consortium name="Lawrence Berkeley National Laboratory"/>
            <person name="Hensen N."/>
            <person name="Bonometti L."/>
            <person name="Westerberg I."/>
            <person name="Brannstrom I.O."/>
            <person name="Guillou S."/>
            <person name="Cros-Aarteil S."/>
            <person name="Calhoun S."/>
            <person name="Haridas S."/>
            <person name="Kuo A."/>
            <person name="Mondo S."/>
            <person name="Pangilinan J."/>
            <person name="Riley R."/>
            <person name="Labutti K."/>
            <person name="Andreopoulos B."/>
            <person name="Lipzen A."/>
            <person name="Chen C."/>
            <person name="Yanf M."/>
            <person name="Daum C."/>
            <person name="Ng V."/>
            <person name="Clum A."/>
            <person name="Steindorff A."/>
            <person name="Ohm R."/>
            <person name="Martin F."/>
            <person name="Silar P."/>
            <person name="Natvig D."/>
            <person name="Lalanne C."/>
            <person name="Gautier V."/>
            <person name="Ament-Velasquez S.L."/>
            <person name="Kruys A."/>
            <person name="Hutchinson M.I."/>
            <person name="Powell A.J."/>
            <person name="Barry K."/>
            <person name="Miller A.N."/>
            <person name="Grigoriev I.V."/>
            <person name="Debuchy R."/>
            <person name="Gladieux P."/>
            <person name="Thoren M.H."/>
            <person name="Johannesson H."/>
        </authorList>
    </citation>
    <scope>NUCLEOTIDE SEQUENCE</scope>
    <source>
        <strain evidence="2">CBS 606.72</strain>
    </source>
</reference>
<evidence type="ECO:0000313" key="2">
    <source>
        <dbReference type="EMBL" id="KAK0619164.1"/>
    </source>
</evidence>
<organism evidence="2 3">
    <name type="scientific">Immersiella caudata</name>
    <dbReference type="NCBI Taxonomy" id="314043"/>
    <lineage>
        <taxon>Eukaryota</taxon>
        <taxon>Fungi</taxon>
        <taxon>Dikarya</taxon>
        <taxon>Ascomycota</taxon>
        <taxon>Pezizomycotina</taxon>
        <taxon>Sordariomycetes</taxon>
        <taxon>Sordariomycetidae</taxon>
        <taxon>Sordariales</taxon>
        <taxon>Lasiosphaeriaceae</taxon>
        <taxon>Immersiella</taxon>
    </lineage>
</organism>
<comment type="caution">
    <text evidence="2">The sequence shown here is derived from an EMBL/GenBank/DDBJ whole genome shotgun (WGS) entry which is preliminary data.</text>
</comment>
<feature type="region of interest" description="Disordered" evidence="1">
    <location>
        <begin position="1"/>
        <end position="64"/>
    </location>
</feature>
<protein>
    <submittedName>
        <fullName evidence="2">Uncharacterized protein</fullName>
    </submittedName>
</protein>
<dbReference type="Proteomes" id="UP001175000">
    <property type="component" value="Unassembled WGS sequence"/>
</dbReference>
<proteinExistence type="predicted"/>
<feature type="compositionally biased region" description="Polar residues" evidence="1">
    <location>
        <begin position="44"/>
        <end position="53"/>
    </location>
</feature>
<accession>A0AA39WPF5</accession>
<keyword evidence="3" id="KW-1185">Reference proteome</keyword>
<gene>
    <name evidence="2" type="ORF">B0T14DRAFT_518671</name>
</gene>
<sequence length="64" mass="7209">MKRPPSARTRCIQQDRLAHTRHRDQLPVSQPVQPPISFVLGLPMQSQPANTSHPCPLQPPSHLQ</sequence>
<dbReference type="AlphaFoldDB" id="A0AA39WPF5"/>
<evidence type="ECO:0000256" key="1">
    <source>
        <dbReference type="SAM" id="MobiDB-lite"/>
    </source>
</evidence>